<dbReference type="InterPro" id="IPR000917">
    <property type="entry name" value="Sulfatase_N"/>
</dbReference>
<dbReference type="KEGG" id="rul:UC8_10860"/>
<dbReference type="OrthoDB" id="9762324at2"/>
<reference evidence="3 4" key="1">
    <citation type="submission" date="2019-08" db="EMBL/GenBank/DDBJ databases">
        <title>Deep-cultivation of Planctomycetes and their phenomic and genomic characterization uncovers novel biology.</title>
        <authorList>
            <person name="Wiegand S."/>
            <person name="Jogler M."/>
            <person name="Boedeker C."/>
            <person name="Pinto D."/>
            <person name="Vollmers J."/>
            <person name="Rivas-Marin E."/>
            <person name="Kohn T."/>
            <person name="Peeters S.H."/>
            <person name="Heuer A."/>
            <person name="Rast P."/>
            <person name="Oberbeckmann S."/>
            <person name="Bunk B."/>
            <person name="Jeske O."/>
            <person name="Meyerdierks A."/>
            <person name="Storesund J.E."/>
            <person name="Kallscheuer N."/>
            <person name="Luecker S."/>
            <person name="Lage O.M."/>
            <person name="Pohl T."/>
            <person name="Merkel B.J."/>
            <person name="Hornburger P."/>
            <person name="Mueller R.-W."/>
            <person name="Bruemmer F."/>
            <person name="Labrenz M."/>
            <person name="Spormann A.M."/>
            <person name="Op den Camp H."/>
            <person name="Overmann J."/>
            <person name="Amann R."/>
            <person name="Jetten M.S.M."/>
            <person name="Mascher T."/>
            <person name="Medema M.H."/>
            <person name="Devos D.P."/>
            <person name="Kaster A.-K."/>
            <person name="Ovreas L."/>
            <person name="Rohde M."/>
            <person name="Galperin M.Y."/>
            <person name="Jogler C."/>
        </authorList>
    </citation>
    <scope>NUCLEOTIDE SEQUENCE [LARGE SCALE GENOMIC DNA]</scope>
    <source>
        <strain evidence="3 4">UC8</strain>
    </source>
</reference>
<protein>
    <submittedName>
        <fullName evidence="3">Arylsulfatase</fullName>
        <ecNumber evidence="3">3.1.6.1</ecNumber>
    </submittedName>
</protein>
<dbReference type="PANTHER" id="PTHR43751:SF3">
    <property type="entry name" value="SULFATASE N-TERMINAL DOMAIN-CONTAINING PROTEIN"/>
    <property type="match status" value="1"/>
</dbReference>
<sequence precursor="true">MTSILRGLTLLLALACSSGLAHADERPNVILIFADDLGPGMLGCYGQQVVQTPNIDRLAAEGMKFTNYYGGVYCAPARWTLLTGMHDGRLGGWKQTRPGLPIWRDSGAITEAEYQKRLTALKANAHPIADEEIFLAQVAGQAGYQTAQFGKLDRGFLTWHERVKRFGWDFYEGYYDHQRCHGFYPPYLWRNGERFELPGNTMANCGKTSEQGDEPVGYGGETYSQNVFIQGILKYLRSHQDKPFFLYHPTQLPHGPVAIPELHPDFANHPTMTLAEKKYASMVKMLDDHVGLILAELETLGLDENTVVLFASDNGHELYYGPKPDYKQQRLPDGRRANLTDRKWRSREHGDIFDGAGGRAGLKRSGFQGGMQCPLIVRWPGKIAAGSETALLSSHYDFLATLADLVGQPVPAGKDGISYLPTLLGKPQTQQHDYIVVNNQFQAVGSSALITRDGLKLVEIDKKNGKYQLYNILTDNEERHNLEDRHPELTERLIKILQRETNSQRPDLVRTGAQ</sequence>
<keyword evidence="1" id="KW-0732">Signal</keyword>
<dbReference type="Pfam" id="PF00884">
    <property type="entry name" value="Sulfatase"/>
    <property type="match status" value="1"/>
</dbReference>
<name>A0A5B9QNR0_9BACT</name>
<organism evidence="3 4">
    <name type="scientific">Roseimaritima ulvae</name>
    <dbReference type="NCBI Taxonomy" id="980254"/>
    <lineage>
        <taxon>Bacteria</taxon>
        <taxon>Pseudomonadati</taxon>
        <taxon>Planctomycetota</taxon>
        <taxon>Planctomycetia</taxon>
        <taxon>Pirellulales</taxon>
        <taxon>Pirellulaceae</taxon>
        <taxon>Roseimaritima</taxon>
    </lineage>
</organism>
<evidence type="ECO:0000259" key="2">
    <source>
        <dbReference type="Pfam" id="PF00884"/>
    </source>
</evidence>
<keyword evidence="4" id="KW-1185">Reference proteome</keyword>
<dbReference type="Gene3D" id="3.40.720.10">
    <property type="entry name" value="Alkaline Phosphatase, subunit A"/>
    <property type="match status" value="1"/>
</dbReference>
<dbReference type="RefSeq" id="WP_068142360.1">
    <property type="nucleotide sequence ID" value="NZ_CP042914.1"/>
</dbReference>
<evidence type="ECO:0000313" key="4">
    <source>
        <dbReference type="Proteomes" id="UP000325286"/>
    </source>
</evidence>
<proteinExistence type="predicted"/>
<dbReference type="InterPro" id="IPR017850">
    <property type="entry name" value="Alkaline_phosphatase_core_sf"/>
</dbReference>
<feature type="chain" id="PRO_5022716053" evidence="1">
    <location>
        <begin position="24"/>
        <end position="514"/>
    </location>
</feature>
<dbReference type="InterPro" id="IPR052701">
    <property type="entry name" value="GAG_Ulvan_Degrading_Sulfatases"/>
</dbReference>
<feature type="signal peptide" evidence="1">
    <location>
        <begin position="1"/>
        <end position="23"/>
    </location>
</feature>
<gene>
    <name evidence="3" type="primary">atsA_17</name>
    <name evidence="3" type="ORF">UC8_10860</name>
</gene>
<dbReference type="GO" id="GO:0004065">
    <property type="term" value="F:arylsulfatase activity"/>
    <property type="evidence" value="ECO:0007669"/>
    <property type="project" value="UniProtKB-EC"/>
</dbReference>
<dbReference type="CDD" id="cd16145">
    <property type="entry name" value="ARS_like"/>
    <property type="match status" value="1"/>
</dbReference>
<dbReference type="EC" id="3.1.6.1" evidence="3"/>
<dbReference type="Gene3D" id="3.30.1120.10">
    <property type="match status" value="1"/>
</dbReference>
<dbReference type="AlphaFoldDB" id="A0A5B9QNR0"/>
<evidence type="ECO:0000313" key="3">
    <source>
        <dbReference type="EMBL" id="QEG39125.1"/>
    </source>
</evidence>
<dbReference type="PANTHER" id="PTHR43751">
    <property type="entry name" value="SULFATASE"/>
    <property type="match status" value="1"/>
</dbReference>
<accession>A0A5B9QNR0</accession>
<keyword evidence="3" id="KW-0378">Hydrolase</keyword>
<feature type="domain" description="Sulfatase N-terminal" evidence="2">
    <location>
        <begin position="27"/>
        <end position="407"/>
    </location>
</feature>
<dbReference type="EMBL" id="CP042914">
    <property type="protein sequence ID" value="QEG39125.1"/>
    <property type="molecule type" value="Genomic_DNA"/>
</dbReference>
<dbReference type="Proteomes" id="UP000325286">
    <property type="component" value="Chromosome"/>
</dbReference>
<evidence type="ECO:0000256" key="1">
    <source>
        <dbReference type="SAM" id="SignalP"/>
    </source>
</evidence>
<dbReference type="SUPFAM" id="SSF53649">
    <property type="entry name" value="Alkaline phosphatase-like"/>
    <property type="match status" value="1"/>
</dbReference>